<feature type="transmembrane region" description="Helical" evidence="6">
    <location>
        <begin position="140"/>
        <end position="167"/>
    </location>
</feature>
<dbReference type="InterPro" id="IPR006685">
    <property type="entry name" value="MscS_channel_2nd"/>
</dbReference>
<feature type="chain" id="PRO_5026014277" description="Small-conductance mechanosensitive channel" evidence="8">
    <location>
        <begin position="27"/>
        <end position="474"/>
    </location>
</feature>
<feature type="transmembrane region" description="Helical" evidence="6">
    <location>
        <begin position="207"/>
        <end position="228"/>
    </location>
</feature>
<comment type="caution">
    <text evidence="6">Lacks conserved residue(s) required for the propagation of feature annotation.</text>
</comment>
<dbReference type="Proteomes" id="UP000438476">
    <property type="component" value="Unassembled WGS sequence"/>
</dbReference>
<dbReference type="PANTHER" id="PTHR30221">
    <property type="entry name" value="SMALL-CONDUCTANCE MECHANOSENSITIVE CHANNEL"/>
    <property type="match status" value="1"/>
</dbReference>
<reference evidence="10 11" key="1">
    <citation type="submission" date="2019-12" db="EMBL/GenBank/DDBJ databases">
        <title>Genomic-based taxomic classification of the family Erythrobacteraceae.</title>
        <authorList>
            <person name="Xu L."/>
        </authorList>
    </citation>
    <scope>NUCLEOTIDE SEQUENCE [LARGE SCALE GENOMIC DNA]</scope>
    <source>
        <strain evidence="10 11">LMG 29518</strain>
    </source>
</reference>
<accession>A0A6I4T621</accession>
<keyword evidence="6" id="KW-0997">Cell inner membrane</keyword>
<evidence type="ECO:0000256" key="7">
    <source>
        <dbReference type="SAM" id="MobiDB-lite"/>
    </source>
</evidence>
<comment type="function">
    <text evidence="6">Mechanosensitive channel that participates in the regulation of osmotic pressure changes within the cell, opening in response to stretch forces in the membrane lipid bilayer, without the need for other proteins. Contributes to normal resistance to hypoosmotic shock. Forms an ion channel of 1.0 nanosiemens conductance with a slight preference for anions.</text>
</comment>
<feature type="signal peptide" evidence="8">
    <location>
        <begin position="1"/>
        <end position="26"/>
    </location>
</feature>
<comment type="similarity">
    <text evidence="6">Belongs to the MscS (TC 1.A.23) family.</text>
</comment>
<keyword evidence="2" id="KW-1003">Cell membrane</keyword>
<dbReference type="SUPFAM" id="SSF50182">
    <property type="entry name" value="Sm-like ribonucleoproteins"/>
    <property type="match status" value="1"/>
</dbReference>
<dbReference type="PROSITE" id="PS50914">
    <property type="entry name" value="BON"/>
    <property type="match status" value="1"/>
</dbReference>
<dbReference type="Pfam" id="PF00924">
    <property type="entry name" value="MS_channel_2nd"/>
    <property type="match status" value="1"/>
</dbReference>
<evidence type="ECO:0000256" key="5">
    <source>
        <dbReference type="ARBA" id="ARBA00023136"/>
    </source>
</evidence>
<keyword evidence="8" id="KW-0732">Signal</keyword>
<feature type="transmembrane region" description="Helical" evidence="6">
    <location>
        <begin position="179"/>
        <end position="201"/>
    </location>
</feature>
<comment type="subunit">
    <text evidence="6">Homoheptamer.</text>
</comment>
<dbReference type="InterPro" id="IPR023408">
    <property type="entry name" value="MscS_beta-dom_sf"/>
</dbReference>
<gene>
    <name evidence="10" type="ORF">GRI91_06775</name>
</gene>
<protein>
    <recommendedName>
        <fullName evidence="6">Small-conductance mechanosensitive channel</fullName>
    </recommendedName>
</protein>
<comment type="caution">
    <text evidence="10">The sequence shown here is derived from an EMBL/GenBank/DDBJ whole genome shotgun (WGS) entry which is preliminary data.</text>
</comment>
<feature type="compositionally biased region" description="Low complexity" evidence="7">
    <location>
        <begin position="414"/>
        <end position="433"/>
    </location>
</feature>
<proteinExistence type="inferred from homology"/>
<keyword evidence="6" id="KW-0406">Ion transport</keyword>
<feature type="compositionally biased region" description="Low complexity" evidence="7">
    <location>
        <begin position="31"/>
        <end position="46"/>
    </location>
</feature>
<feature type="region of interest" description="Disordered" evidence="7">
    <location>
        <begin position="31"/>
        <end position="55"/>
    </location>
</feature>
<keyword evidence="6" id="KW-0407">Ion channel</keyword>
<dbReference type="Gene3D" id="3.30.1340.30">
    <property type="match status" value="1"/>
</dbReference>
<dbReference type="SUPFAM" id="SSF82689">
    <property type="entry name" value="Mechanosensitive channel protein MscS (YggB), C-terminal domain"/>
    <property type="match status" value="1"/>
</dbReference>
<comment type="subcellular location">
    <subcellularLocation>
        <location evidence="6">Cell inner membrane</location>
        <topology evidence="6">Multi-pass membrane protein</topology>
    </subcellularLocation>
    <subcellularLocation>
        <location evidence="1">Cell membrane</location>
        <topology evidence="1">Multi-pass membrane protein</topology>
    </subcellularLocation>
</comment>
<dbReference type="InterPro" id="IPR010920">
    <property type="entry name" value="LSM_dom_sf"/>
</dbReference>
<evidence type="ECO:0000256" key="2">
    <source>
        <dbReference type="ARBA" id="ARBA00022475"/>
    </source>
</evidence>
<dbReference type="Pfam" id="PF04972">
    <property type="entry name" value="BON"/>
    <property type="match status" value="1"/>
</dbReference>
<dbReference type="InterPro" id="IPR007055">
    <property type="entry name" value="BON_dom"/>
</dbReference>
<evidence type="ECO:0000259" key="9">
    <source>
        <dbReference type="PROSITE" id="PS50914"/>
    </source>
</evidence>
<name>A0A6I4T621_9SPHN</name>
<evidence type="ECO:0000256" key="6">
    <source>
        <dbReference type="RuleBase" id="RU369025"/>
    </source>
</evidence>
<keyword evidence="4 6" id="KW-1133">Transmembrane helix</keyword>
<feature type="region of interest" description="Disordered" evidence="7">
    <location>
        <begin position="407"/>
        <end position="474"/>
    </location>
</feature>
<evidence type="ECO:0000313" key="10">
    <source>
        <dbReference type="EMBL" id="MXO65453.1"/>
    </source>
</evidence>
<dbReference type="PANTHER" id="PTHR30221:SF1">
    <property type="entry name" value="SMALL-CONDUCTANCE MECHANOSENSITIVE CHANNEL"/>
    <property type="match status" value="1"/>
</dbReference>
<dbReference type="EMBL" id="WTYT01000002">
    <property type="protein sequence ID" value="MXO65453.1"/>
    <property type="molecule type" value="Genomic_DNA"/>
</dbReference>
<keyword evidence="5 6" id="KW-0472">Membrane</keyword>
<sequence>MRPRLQAGRACLAALLLFLGSAPVAALLPAPSTPTATAEEPATTTTIDPQQEAGSDDRIAERIAGIFAELPALSDVRVSVSEGVVSLEGSVADMADSQRAEAIASRVSGVVTIENALRRDVSVDRGLAGLAGVSERFSEFIAMLPLIGAAIVVGLLIAALGYVIASLTGLWNRLARNTFLAGLIASAIRFGFVIGGLVVALDMIGAAALLGAVLGGAGVIGIALGFAMRDTIENYVASLMLSLRQPFRANDHVVIEGQEGRVIRLTSRATILMTLDGNHLRIPNSTVFKAVILNYTRNPQRRFEFLLGIDADDSPDAARALGVKVLNALDFVLAEPEPAAIVEEVGDSNIVIRFLGWMDQDKTDYFKARSRAIPAVKDALESAGFALPEPIYRLRFDSSALPPMALSPQLSDGARTSSAAPAPTATPAKVSPAVDAPAPVEDVSPENEIARMVDAERAMAPGEKDLLDSSRPVE</sequence>
<feature type="domain" description="BON" evidence="9">
    <location>
        <begin position="55"/>
        <end position="121"/>
    </location>
</feature>
<dbReference type="GO" id="GO:0008381">
    <property type="term" value="F:mechanosensitive monoatomic ion channel activity"/>
    <property type="evidence" value="ECO:0007669"/>
    <property type="project" value="InterPro"/>
</dbReference>
<evidence type="ECO:0000313" key="11">
    <source>
        <dbReference type="Proteomes" id="UP000438476"/>
    </source>
</evidence>
<dbReference type="InterPro" id="IPR011066">
    <property type="entry name" value="MscS_channel_C_sf"/>
</dbReference>
<keyword evidence="11" id="KW-1185">Reference proteome</keyword>
<evidence type="ECO:0000256" key="4">
    <source>
        <dbReference type="ARBA" id="ARBA00022989"/>
    </source>
</evidence>
<organism evidence="10 11">
    <name type="scientific">Altericroceibacterium endophyticum</name>
    <dbReference type="NCBI Taxonomy" id="1808508"/>
    <lineage>
        <taxon>Bacteria</taxon>
        <taxon>Pseudomonadati</taxon>
        <taxon>Pseudomonadota</taxon>
        <taxon>Alphaproteobacteria</taxon>
        <taxon>Sphingomonadales</taxon>
        <taxon>Erythrobacteraceae</taxon>
        <taxon>Altericroceibacterium</taxon>
    </lineage>
</organism>
<dbReference type="InterPro" id="IPR045275">
    <property type="entry name" value="MscS_archaea/bacteria_type"/>
</dbReference>
<dbReference type="OrthoDB" id="9793781at2"/>
<evidence type="ECO:0000256" key="1">
    <source>
        <dbReference type="ARBA" id="ARBA00004651"/>
    </source>
</evidence>
<dbReference type="Gene3D" id="3.30.70.100">
    <property type="match status" value="1"/>
</dbReference>
<keyword evidence="3 6" id="KW-0812">Transmembrane</keyword>
<dbReference type="Gene3D" id="2.30.30.60">
    <property type="match status" value="1"/>
</dbReference>
<dbReference type="Gene3D" id="1.10.287.1260">
    <property type="match status" value="1"/>
</dbReference>
<feature type="compositionally biased region" description="Basic and acidic residues" evidence="7">
    <location>
        <begin position="448"/>
        <end position="474"/>
    </location>
</feature>
<keyword evidence="6" id="KW-0813">Transport</keyword>
<dbReference type="AlphaFoldDB" id="A0A6I4T621"/>
<dbReference type="GO" id="GO:0005886">
    <property type="term" value="C:plasma membrane"/>
    <property type="evidence" value="ECO:0007669"/>
    <property type="project" value="UniProtKB-SubCell"/>
</dbReference>
<evidence type="ECO:0000256" key="8">
    <source>
        <dbReference type="SAM" id="SignalP"/>
    </source>
</evidence>
<evidence type="ECO:0000256" key="3">
    <source>
        <dbReference type="ARBA" id="ARBA00022692"/>
    </source>
</evidence>